<gene>
    <name evidence="2" type="ORF">ANN_20284</name>
</gene>
<evidence type="ECO:0000313" key="3">
    <source>
        <dbReference type="Proteomes" id="UP001148838"/>
    </source>
</evidence>
<dbReference type="EMBL" id="JAJSOF020000031">
    <property type="protein sequence ID" value="KAJ4431682.1"/>
    <property type="molecule type" value="Genomic_DNA"/>
</dbReference>
<dbReference type="Proteomes" id="UP001148838">
    <property type="component" value="Unassembled WGS sequence"/>
</dbReference>
<dbReference type="Pfam" id="PF05699">
    <property type="entry name" value="Dimer_Tnp_hAT"/>
    <property type="match status" value="1"/>
</dbReference>
<evidence type="ECO:0000259" key="1">
    <source>
        <dbReference type="Pfam" id="PF05699"/>
    </source>
</evidence>
<dbReference type="InterPro" id="IPR012337">
    <property type="entry name" value="RNaseH-like_sf"/>
</dbReference>
<keyword evidence="3" id="KW-1185">Reference proteome</keyword>
<organism evidence="2 3">
    <name type="scientific">Periplaneta americana</name>
    <name type="common">American cockroach</name>
    <name type="synonym">Blatta americana</name>
    <dbReference type="NCBI Taxonomy" id="6978"/>
    <lineage>
        <taxon>Eukaryota</taxon>
        <taxon>Metazoa</taxon>
        <taxon>Ecdysozoa</taxon>
        <taxon>Arthropoda</taxon>
        <taxon>Hexapoda</taxon>
        <taxon>Insecta</taxon>
        <taxon>Pterygota</taxon>
        <taxon>Neoptera</taxon>
        <taxon>Polyneoptera</taxon>
        <taxon>Dictyoptera</taxon>
        <taxon>Blattodea</taxon>
        <taxon>Blattoidea</taxon>
        <taxon>Blattidae</taxon>
        <taxon>Blattinae</taxon>
        <taxon>Periplaneta</taxon>
    </lineage>
</organism>
<sequence length="161" mass="18240">MNTRFENIASLKFIELLDSSKFLQYENEFPTSALTSLQETYGSYFDTEVSPTFQNMKSIREILDHITSNGLQEVLPELYKLCNLILTIPVTTAGVERSFSTLKRIKTYARSTMSEDRLSGLAVISIQKEMLKSIKTVSTSTFYDAVTEELRQEGEAAGFHI</sequence>
<accession>A0ABQ8SC73</accession>
<evidence type="ECO:0000313" key="2">
    <source>
        <dbReference type="EMBL" id="KAJ4431682.1"/>
    </source>
</evidence>
<reference evidence="2 3" key="1">
    <citation type="journal article" date="2022" name="Allergy">
        <title>Genome assembly and annotation of Periplaneta americana reveal a comprehensive cockroach allergen profile.</title>
        <authorList>
            <person name="Wang L."/>
            <person name="Xiong Q."/>
            <person name="Saelim N."/>
            <person name="Wang L."/>
            <person name="Nong W."/>
            <person name="Wan A.T."/>
            <person name="Shi M."/>
            <person name="Liu X."/>
            <person name="Cao Q."/>
            <person name="Hui J.H.L."/>
            <person name="Sookrung N."/>
            <person name="Leung T.F."/>
            <person name="Tungtrongchitr A."/>
            <person name="Tsui S.K.W."/>
        </authorList>
    </citation>
    <scope>NUCLEOTIDE SEQUENCE [LARGE SCALE GENOMIC DNA]</scope>
    <source>
        <strain evidence="2">PWHHKU_190912</strain>
    </source>
</reference>
<protein>
    <recommendedName>
        <fullName evidence="1">HAT C-terminal dimerisation domain-containing protein</fullName>
    </recommendedName>
</protein>
<feature type="domain" description="HAT C-terminal dimerisation" evidence="1">
    <location>
        <begin position="74"/>
        <end position="130"/>
    </location>
</feature>
<name>A0ABQ8SC73_PERAM</name>
<dbReference type="PANTHER" id="PTHR45749:SF21">
    <property type="entry name" value="DUF4371 DOMAIN-CONTAINING PROTEIN"/>
    <property type="match status" value="1"/>
</dbReference>
<proteinExistence type="predicted"/>
<dbReference type="SUPFAM" id="SSF53098">
    <property type="entry name" value="Ribonuclease H-like"/>
    <property type="match status" value="1"/>
</dbReference>
<comment type="caution">
    <text evidence="2">The sequence shown here is derived from an EMBL/GenBank/DDBJ whole genome shotgun (WGS) entry which is preliminary data.</text>
</comment>
<dbReference type="InterPro" id="IPR008906">
    <property type="entry name" value="HATC_C_dom"/>
</dbReference>
<dbReference type="PANTHER" id="PTHR45749">
    <property type="match status" value="1"/>
</dbReference>